<sequence length="119" mass="12488">MSFVIGATKRTQLTTGSGGQNIHPLAELGLPAALAWRAGNTVSGLAPGQLPVGTALSTFDANGRSYGEYVAIYLSHDQGGIHALVPSGTGRWQSKRLSFQLPDSAHEALNGNKYQVIAR</sequence>
<protein>
    <submittedName>
        <fullName evidence="1">Uncharacterized protein</fullName>
    </submittedName>
</protein>
<dbReference type="EMBL" id="JACZZA010000006">
    <property type="protein sequence ID" value="MBE1161099.1"/>
    <property type="molecule type" value="Genomic_DNA"/>
</dbReference>
<proteinExistence type="predicted"/>
<evidence type="ECO:0000313" key="2">
    <source>
        <dbReference type="Proteomes" id="UP000651010"/>
    </source>
</evidence>
<evidence type="ECO:0000313" key="1">
    <source>
        <dbReference type="EMBL" id="MBE1161099.1"/>
    </source>
</evidence>
<organism evidence="1 2">
    <name type="scientific">Dyella acidiphila</name>
    <dbReference type="NCBI Taxonomy" id="2775866"/>
    <lineage>
        <taxon>Bacteria</taxon>
        <taxon>Pseudomonadati</taxon>
        <taxon>Pseudomonadota</taxon>
        <taxon>Gammaproteobacteria</taxon>
        <taxon>Lysobacterales</taxon>
        <taxon>Rhodanobacteraceae</taxon>
        <taxon>Dyella</taxon>
    </lineage>
</organism>
<accession>A0ABR9GAN4</accession>
<comment type="caution">
    <text evidence="1">The sequence shown here is derived from an EMBL/GenBank/DDBJ whole genome shotgun (WGS) entry which is preliminary data.</text>
</comment>
<gene>
    <name evidence="1" type="ORF">IGX34_11930</name>
</gene>
<dbReference type="RefSeq" id="WP_192555947.1">
    <property type="nucleotide sequence ID" value="NZ_JACZZA010000006.1"/>
</dbReference>
<name>A0ABR9GAN4_9GAMM</name>
<keyword evidence="2" id="KW-1185">Reference proteome</keyword>
<reference evidence="1 2" key="1">
    <citation type="submission" date="2020-09" db="EMBL/GenBank/DDBJ databases">
        <title>Dyella sp. 7MK23 isolated from forest soil.</title>
        <authorList>
            <person name="Fu J."/>
        </authorList>
    </citation>
    <scope>NUCLEOTIDE SEQUENCE [LARGE SCALE GENOMIC DNA]</scope>
    <source>
        <strain evidence="1 2">7MK23</strain>
    </source>
</reference>
<dbReference type="Proteomes" id="UP000651010">
    <property type="component" value="Unassembled WGS sequence"/>
</dbReference>